<evidence type="ECO:0000313" key="2">
    <source>
        <dbReference type="EMBL" id="EYB92244.1"/>
    </source>
</evidence>
<feature type="coiled-coil region" evidence="1">
    <location>
        <begin position="446"/>
        <end position="473"/>
    </location>
</feature>
<dbReference type="GO" id="GO:0099152">
    <property type="term" value="P:regulation of neurotransmitter receptor transport, endosome to postsynaptic membrane"/>
    <property type="evidence" value="ECO:0007669"/>
    <property type="project" value="TreeGrafter"/>
</dbReference>
<evidence type="ECO:0008006" key="4">
    <source>
        <dbReference type="Google" id="ProtNLM"/>
    </source>
</evidence>
<feature type="coiled-coil region" evidence="1">
    <location>
        <begin position="19"/>
        <end position="88"/>
    </location>
</feature>
<protein>
    <recommendedName>
        <fullName evidence="4">GRIP domain-containing protein</fullName>
    </recommendedName>
</protein>
<dbReference type="AlphaFoldDB" id="A0A016SPJ0"/>
<gene>
    <name evidence="2" type="primary">Acey_s0196.g1534</name>
    <name evidence="2" type="synonym">Acey-F41H10.4</name>
    <name evidence="2" type="ORF">Y032_0196g1534</name>
</gene>
<dbReference type="GO" id="GO:0099158">
    <property type="term" value="P:regulation of recycling endosome localization within postsynapse"/>
    <property type="evidence" value="ECO:0007669"/>
    <property type="project" value="TreeGrafter"/>
</dbReference>
<feature type="coiled-coil region" evidence="1">
    <location>
        <begin position="176"/>
        <end position="252"/>
    </location>
</feature>
<dbReference type="GO" id="GO:1905244">
    <property type="term" value="P:regulation of modification of synaptic structure"/>
    <property type="evidence" value="ECO:0007669"/>
    <property type="project" value="TreeGrafter"/>
</dbReference>
<comment type="caution">
    <text evidence="2">The sequence shown here is derived from an EMBL/GenBank/DDBJ whole genome shotgun (WGS) entry which is preliminary data.</text>
</comment>
<dbReference type="PANTHER" id="PTHR18978:SF1">
    <property type="entry name" value="GRIP1-ASSOCIATED PROTEIN 1"/>
    <property type="match status" value="1"/>
</dbReference>
<dbReference type="Proteomes" id="UP000024635">
    <property type="component" value="Unassembled WGS sequence"/>
</dbReference>
<dbReference type="InterPro" id="IPR026204">
    <property type="entry name" value="GRIPAP1"/>
</dbReference>
<keyword evidence="1" id="KW-0175">Coiled coil</keyword>
<name>A0A016SPJ0_9BILA</name>
<feature type="coiled-coil region" evidence="1">
    <location>
        <begin position="309"/>
        <end position="397"/>
    </location>
</feature>
<accession>A0A016SPJ0</accession>
<dbReference type="PANTHER" id="PTHR18978">
    <property type="entry name" value="GRIP-1 ASSOCIATED PROTEIN 1"/>
    <property type="match status" value="1"/>
</dbReference>
<dbReference type="OrthoDB" id="6269447at2759"/>
<dbReference type="GO" id="GO:0098887">
    <property type="term" value="P:neurotransmitter receptor transport, endosome to postsynaptic membrane"/>
    <property type="evidence" value="ECO:0007669"/>
    <property type="project" value="TreeGrafter"/>
</dbReference>
<evidence type="ECO:0000313" key="3">
    <source>
        <dbReference type="Proteomes" id="UP000024635"/>
    </source>
</evidence>
<dbReference type="GO" id="GO:0098998">
    <property type="term" value="C:extrinsic component of postsynaptic early endosome membrane"/>
    <property type="evidence" value="ECO:0007669"/>
    <property type="project" value="TreeGrafter"/>
</dbReference>
<dbReference type="STRING" id="53326.A0A016SPJ0"/>
<organism evidence="2 3">
    <name type="scientific">Ancylostoma ceylanicum</name>
    <dbReference type="NCBI Taxonomy" id="53326"/>
    <lineage>
        <taxon>Eukaryota</taxon>
        <taxon>Metazoa</taxon>
        <taxon>Ecdysozoa</taxon>
        <taxon>Nematoda</taxon>
        <taxon>Chromadorea</taxon>
        <taxon>Rhabditida</taxon>
        <taxon>Rhabditina</taxon>
        <taxon>Rhabditomorpha</taxon>
        <taxon>Strongyloidea</taxon>
        <taxon>Ancylostomatidae</taxon>
        <taxon>Ancylostomatinae</taxon>
        <taxon>Ancylostoma</taxon>
    </lineage>
</organism>
<dbReference type="GO" id="GO:0098978">
    <property type="term" value="C:glutamatergic synapse"/>
    <property type="evidence" value="ECO:0007669"/>
    <property type="project" value="TreeGrafter"/>
</dbReference>
<proteinExistence type="predicted"/>
<feature type="coiled-coil region" evidence="1">
    <location>
        <begin position="508"/>
        <end position="556"/>
    </location>
</feature>
<sequence>MSASGGLSKEEFLVLQEQLIALRNRNYELQESLQKKNQEIAQLSSPKSDALQFASKLMNRRDKEKELMQKYEAELDALRVKLTTQEEEFRLQQKTLITELNKVVSQNQSMQKELDQFKSCASLYSSPQAGTPCESFPFVPEGCVQGNVSLDNYSPCAENPTSKTSSETSIEQNDRIKEIESSLAEREAVVAALENKLLEYKERMTELDGTVARCAEEKSALKAVVDSKEAEISSISNELNRLKDAISEKDELNCYLQSSISSICKRFGGEDLHNPKMSFDRSAVERELSTLMESISLKEESSLKNEAEKASLLEKMSLCQEELEAAKKKCVQLEEGRKKEKDAYENKIALLSIELSKGKEKHEEEIQSLLAKSNATAEELKNKLVALEESGEKQVEDRVLLLETRYQLELSDREKSFEKEREEWVRKLRTFEASLAAKDEEKAMSLKKQAALVKELQRALREEKKRAESMEKQGLCCSEERGWHLVSEPDAKSAQTLDGADSHSISSASALESDNAELINRLTSLQRTHADAMDRINILENENLRLSREVEEKRELIEHWIRKRPLVQGGGAIPSKQEGSLRRFLTTTLTGDDATNDVREMNRKLQRMLEETLSKNIILQRLTVQETIETFKYSRMRKPYSCSCLSYMLYMFYVGL</sequence>
<dbReference type="EMBL" id="JARK01001532">
    <property type="protein sequence ID" value="EYB92244.1"/>
    <property type="molecule type" value="Genomic_DNA"/>
</dbReference>
<keyword evidence="3" id="KW-1185">Reference proteome</keyword>
<reference evidence="3" key="1">
    <citation type="journal article" date="2015" name="Nat. Genet.">
        <title>The genome and transcriptome of the zoonotic hookworm Ancylostoma ceylanicum identify infection-specific gene families.</title>
        <authorList>
            <person name="Schwarz E.M."/>
            <person name="Hu Y."/>
            <person name="Antoshechkin I."/>
            <person name="Miller M.M."/>
            <person name="Sternberg P.W."/>
            <person name="Aroian R.V."/>
        </authorList>
    </citation>
    <scope>NUCLEOTIDE SEQUENCE</scope>
    <source>
        <strain evidence="3">HY135</strain>
    </source>
</reference>
<dbReference type="GO" id="GO:0098837">
    <property type="term" value="C:postsynaptic recycling endosome"/>
    <property type="evidence" value="ECO:0007669"/>
    <property type="project" value="TreeGrafter"/>
</dbReference>
<evidence type="ECO:0000256" key="1">
    <source>
        <dbReference type="SAM" id="Coils"/>
    </source>
</evidence>